<protein>
    <submittedName>
        <fullName evidence="1">PAS domain-containing protein</fullName>
    </submittedName>
</protein>
<dbReference type="InterPro" id="IPR009922">
    <property type="entry name" value="DUF1457"/>
</dbReference>
<dbReference type="PIRSF" id="PIRSF031878">
    <property type="entry name" value="UCP031878"/>
    <property type="match status" value="1"/>
</dbReference>
<dbReference type="Pfam" id="PF07310">
    <property type="entry name" value="PAS_5"/>
    <property type="match status" value="1"/>
</dbReference>
<evidence type="ECO:0000313" key="1">
    <source>
        <dbReference type="EMBL" id="PSH67762.1"/>
    </source>
</evidence>
<name>A0A2P7BMT5_9HYPH</name>
<dbReference type="Proteomes" id="UP000241444">
    <property type="component" value="Unassembled WGS sequence"/>
</dbReference>
<sequence length="212" mass="23708">MNPMRHDATSELFGYWNRLRGTRAAPERKEITPAPMRSYLADTFILQASGTSEPRFRLAGTRICSIYGRELKGLSFASLWHTRDKNTISRLVKNSMTSKSVVQLNYEGRSARGRKVLLKLLLLPLASEANEQHLMGMITAIGRPFWLESDAIVENRIQSVSIIDPRNQVVPGIDPIHARMEAAASVPLPSSRTIVSRKVGHLRVFDGGKITE</sequence>
<keyword evidence="2" id="KW-1185">Reference proteome</keyword>
<comment type="caution">
    <text evidence="1">The sequence shown here is derived from an EMBL/GenBank/DDBJ whole genome shotgun (WGS) entry which is preliminary data.</text>
</comment>
<accession>A0A2P7BMT5</accession>
<evidence type="ECO:0000313" key="2">
    <source>
        <dbReference type="Proteomes" id="UP000241444"/>
    </source>
</evidence>
<reference evidence="2" key="1">
    <citation type="submission" date="2017-11" db="EMBL/GenBank/DDBJ databases">
        <authorList>
            <person name="Kuznetsova I."/>
            <person name="Sazanova A."/>
            <person name="Chirak E."/>
            <person name="Safronova V."/>
            <person name="Willems A."/>
        </authorList>
    </citation>
    <scope>NUCLEOTIDE SEQUENCE [LARGE SCALE GENOMIC DNA]</scope>
    <source>
        <strain evidence="2">STM 196</strain>
    </source>
</reference>
<dbReference type="AlphaFoldDB" id="A0A2P7BMT5"/>
<dbReference type="EMBL" id="PGGO01000012">
    <property type="protein sequence ID" value="PSH67762.1"/>
    <property type="molecule type" value="Genomic_DNA"/>
</dbReference>
<organism evidence="1 2">
    <name type="scientific">Phyllobacterium brassicacearum</name>
    <dbReference type="NCBI Taxonomy" id="314235"/>
    <lineage>
        <taxon>Bacteria</taxon>
        <taxon>Pseudomonadati</taxon>
        <taxon>Pseudomonadota</taxon>
        <taxon>Alphaproteobacteria</taxon>
        <taxon>Hyphomicrobiales</taxon>
        <taxon>Phyllobacteriaceae</taxon>
        <taxon>Phyllobacterium</taxon>
    </lineage>
</organism>
<gene>
    <name evidence="1" type="ORF">CU102_16240</name>
</gene>
<dbReference type="OrthoDB" id="8480244at2"/>
<proteinExistence type="predicted"/>